<evidence type="ECO:0000256" key="5">
    <source>
        <dbReference type="ARBA" id="ARBA00022679"/>
    </source>
</evidence>
<dbReference type="Pfam" id="PF00512">
    <property type="entry name" value="HisKA"/>
    <property type="match status" value="1"/>
</dbReference>
<evidence type="ECO:0000259" key="12">
    <source>
        <dbReference type="PROSITE" id="PS50109"/>
    </source>
</evidence>
<feature type="transmembrane region" description="Helical" evidence="11">
    <location>
        <begin position="238"/>
        <end position="260"/>
    </location>
</feature>
<dbReference type="PROSITE" id="PS50885">
    <property type="entry name" value="HAMP"/>
    <property type="match status" value="1"/>
</dbReference>
<dbReference type="InterPro" id="IPR052162">
    <property type="entry name" value="Sensor_kinase/Photoreceptor"/>
</dbReference>
<feature type="region of interest" description="Disordered" evidence="10">
    <location>
        <begin position="1"/>
        <end position="49"/>
    </location>
</feature>
<evidence type="ECO:0000313" key="14">
    <source>
        <dbReference type="EMBL" id="MBG6093924.1"/>
    </source>
</evidence>
<sequence>MTTDHRPEDGTDTRGTARETAPADSGEQAGEVYGPPLLTPRDPDPAGAEHGRFARMRLGQWLGLAGLALGLMLTAVLVPVGVAVYQQGQARDVLFDRVDPAALRQIELLSAVGRQDSAIRAYAFSGDRAQLQGYRQAVTEQEQAAAAMERHLAGLPRADPARAEIHALNSAIMAWRGAFAEPLATRPPGGGEPPSAELETQGRQAFVQLRAANGRLQSAMTTLHGEYAERLSSRSTTVYWSLIGAAVAVVLAVLALVLIIRRTVLQPVATLTGKVRAVAHGDLARELDVPGPAELAELASIVDAMRHRLMDEWRTTAEARRRIDLQAEELRRSNAELEQFAYVASHDLQEPLRKVASFCQMIERRYADRLDDRGRQYIDFAVDGAKRMQALINDLLNFSRVGRMDRREESVSMEEVLDRALHRLSQLREDTGAEITHDELPALPGDASRLTQLLQNLVGNAIKFHGDEPPRVHIGVERKGPMWEFSCSDNGIGIDPKYADRIFLVFQRLHPQESYSGTGIGLALCKKIIEHHGGTIWLDGTGPGEPATPGAAHEPGESHEPGTPGEPSGGTGPSGGTTQTTTTTGTTFRWTLPAGDDDD</sequence>
<dbReference type="Pfam" id="PF05227">
    <property type="entry name" value="CHASE3"/>
    <property type="match status" value="1"/>
</dbReference>
<dbReference type="Pfam" id="PF00672">
    <property type="entry name" value="HAMP"/>
    <property type="match status" value="1"/>
</dbReference>
<dbReference type="InterPro" id="IPR003594">
    <property type="entry name" value="HATPase_dom"/>
</dbReference>
<dbReference type="SMART" id="SM00304">
    <property type="entry name" value="HAMP"/>
    <property type="match status" value="1"/>
</dbReference>
<gene>
    <name evidence="14" type="ORF">IW256_008037</name>
</gene>
<feature type="compositionally biased region" description="Low complexity" evidence="10">
    <location>
        <begin position="576"/>
        <end position="587"/>
    </location>
</feature>
<dbReference type="Gene3D" id="1.10.287.130">
    <property type="match status" value="1"/>
</dbReference>
<evidence type="ECO:0000256" key="8">
    <source>
        <dbReference type="ARBA" id="ARBA00022989"/>
    </source>
</evidence>
<comment type="subcellular location">
    <subcellularLocation>
        <location evidence="2">Cell membrane</location>
    </subcellularLocation>
</comment>
<proteinExistence type="predicted"/>
<accession>A0A931DSG3</accession>
<comment type="catalytic activity">
    <reaction evidence="1">
        <text>ATP + protein L-histidine = ADP + protein N-phospho-L-histidine.</text>
        <dbReference type="EC" id="2.7.13.3"/>
    </reaction>
</comment>
<feature type="domain" description="HAMP" evidence="13">
    <location>
        <begin position="262"/>
        <end position="314"/>
    </location>
</feature>
<keyword evidence="4" id="KW-0597">Phosphoprotein</keyword>
<organism evidence="14 15">
    <name type="scientific">Actinomadura viridis</name>
    <dbReference type="NCBI Taxonomy" id="58110"/>
    <lineage>
        <taxon>Bacteria</taxon>
        <taxon>Bacillati</taxon>
        <taxon>Actinomycetota</taxon>
        <taxon>Actinomycetes</taxon>
        <taxon>Streptosporangiales</taxon>
        <taxon>Thermomonosporaceae</taxon>
        <taxon>Actinomadura</taxon>
    </lineage>
</organism>
<evidence type="ECO:0000256" key="4">
    <source>
        <dbReference type="ARBA" id="ARBA00022553"/>
    </source>
</evidence>
<dbReference type="SMART" id="SM00388">
    <property type="entry name" value="HisKA"/>
    <property type="match status" value="1"/>
</dbReference>
<dbReference type="InterPro" id="IPR005467">
    <property type="entry name" value="His_kinase_dom"/>
</dbReference>
<dbReference type="Gene3D" id="6.10.340.10">
    <property type="match status" value="1"/>
</dbReference>
<keyword evidence="5" id="KW-0808">Transferase</keyword>
<evidence type="ECO:0000256" key="11">
    <source>
        <dbReference type="SAM" id="Phobius"/>
    </source>
</evidence>
<evidence type="ECO:0000256" key="3">
    <source>
        <dbReference type="ARBA" id="ARBA00012438"/>
    </source>
</evidence>
<evidence type="ECO:0000256" key="9">
    <source>
        <dbReference type="ARBA" id="ARBA00023012"/>
    </source>
</evidence>
<dbReference type="InterPro" id="IPR004358">
    <property type="entry name" value="Sig_transdc_His_kin-like_C"/>
</dbReference>
<dbReference type="InterPro" id="IPR003660">
    <property type="entry name" value="HAMP_dom"/>
</dbReference>
<evidence type="ECO:0000256" key="1">
    <source>
        <dbReference type="ARBA" id="ARBA00000085"/>
    </source>
</evidence>
<evidence type="ECO:0000313" key="15">
    <source>
        <dbReference type="Proteomes" id="UP000614047"/>
    </source>
</evidence>
<dbReference type="Pfam" id="PF02518">
    <property type="entry name" value="HATPase_c"/>
    <property type="match status" value="1"/>
</dbReference>
<reference evidence="14" key="1">
    <citation type="submission" date="2020-11" db="EMBL/GenBank/DDBJ databases">
        <title>Sequencing the genomes of 1000 actinobacteria strains.</title>
        <authorList>
            <person name="Klenk H.-P."/>
        </authorList>
    </citation>
    <scope>NUCLEOTIDE SEQUENCE</scope>
    <source>
        <strain evidence="14">DSM 43175</strain>
    </source>
</reference>
<dbReference type="SMART" id="SM00387">
    <property type="entry name" value="HATPase_c"/>
    <property type="match status" value="1"/>
</dbReference>
<dbReference type="SUPFAM" id="SSF158472">
    <property type="entry name" value="HAMP domain-like"/>
    <property type="match status" value="1"/>
</dbReference>
<feature type="domain" description="Histidine kinase" evidence="12">
    <location>
        <begin position="343"/>
        <end position="536"/>
    </location>
</feature>
<feature type="region of interest" description="Disordered" evidence="10">
    <location>
        <begin position="536"/>
        <end position="599"/>
    </location>
</feature>
<dbReference type="GO" id="GO:0000155">
    <property type="term" value="F:phosphorelay sensor kinase activity"/>
    <property type="evidence" value="ECO:0007669"/>
    <property type="project" value="InterPro"/>
</dbReference>
<dbReference type="EC" id="2.7.13.3" evidence="3"/>
<keyword evidence="9" id="KW-0902">Two-component regulatory system</keyword>
<dbReference type="PANTHER" id="PTHR43304:SF1">
    <property type="entry name" value="PAC DOMAIN-CONTAINING PROTEIN"/>
    <property type="match status" value="1"/>
</dbReference>
<dbReference type="PRINTS" id="PR00344">
    <property type="entry name" value="BCTRLSENSOR"/>
</dbReference>
<dbReference type="Gene3D" id="3.30.565.10">
    <property type="entry name" value="Histidine kinase-like ATPase, C-terminal domain"/>
    <property type="match status" value="1"/>
</dbReference>
<evidence type="ECO:0000256" key="2">
    <source>
        <dbReference type="ARBA" id="ARBA00004236"/>
    </source>
</evidence>
<evidence type="ECO:0000259" key="13">
    <source>
        <dbReference type="PROSITE" id="PS50885"/>
    </source>
</evidence>
<dbReference type="AlphaFoldDB" id="A0A931DSG3"/>
<keyword evidence="7 14" id="KW-0418">Kinase</keyword>
<feature type="transmembrane region" description="Helical" evidence="11">
    <location>
        <begin position="61"/>
        <end position="85"/>
    </location>
</feature>
<dbReference type="Proteomes" id="UP000614047">
    <property type="component" value="Unassembled WGS sequence"/>
</dbReference>
<dbReference type="PROSITE" id="PS50109">
    <property type="entry name" value="HIS_KIN"/>
    <property type="match status" value="1"/>
</dbReference>
<evidence type="ECO:0000256" key="7">
    <source>
        <dbReference type="ARBA" id="ARBA00022777"/>
    </source>
</evidence>
<dbReference type="EMBL" id="JADOUA010000001">
    <property type="protein sequence ID" value="MBG6093924.1"/>
    <property type="molecule type" value="Genomic_DNA"/>
</dbReference>
<name>A0A931DSG3_9ACTN</name>
<dbReference type="CDD" id="cd06225">
    <property type="entry name" value="HAMP"/>
    <property type="match status" value="1"/>
</dbReference>
<keyword evidence="6 11" id="KW-0812">Transmembrane</keyword>
<keyword evidence="8 11" id="KW-1133">Transmembrane helix</keyword>
<keyword evidence="15" id="KW-1185">Reference proteome</keyword>
<dbReference type="PANTHER" id="PTHR43304">
    <property type="entry name" value="PHYTOCHROME-LIKE PROTEIN CPH1"/>
    <property type="match status" value="1"/>
</dbReference>
<dbReference type="InterPro" id="IPR036097">
    <property type="entry name" value="HisK_dim/P_sf"/>
</dbReference>
<dbReference type="SUPFAM" id="SSF47384">
    <property type="entry name" value="Homodimeric domain of signal transducing histidine kinase"/>
    <property type="match status" value="1"/>
</dbReference>
<protein>
    <recommendedName>
        <fullName evidence="3">histidine kinase</fullName>
        <ecNumber evidence="3">2.7.13.3</ecNumber>
    </recommendedName>
</protein>
<dbReference type="SUPFAM" id="SSF55874">
    <property type="entry name" value="ATPase domain of HSP90 chaperone/DNA topoisomerase II/histidine kinase"/>
    <property type="match status" value="1"/>
</dbReference>
<feature type="compositionally biased region" description="Basic and acidic residues" evidence="10">
    <location>
        <begin position="1"/>
        <end position="17"/>
    </location>
</feature>
<dbReference type="InterPro" id="IPR036890">
    <property type="entry name" value="HATPase_C_sf"/>
</dbReference>
<keyword evidence="11" id="KW-0472">Membrane</keyword>
<dbReference type="InterPro" id="IPR003661">
    <property type="entry name" value="HisK_dim/P_dom"/>
</dbReference>
<feature type="compositionally biased region" description="Low complexity" evidence="10">
    <location>
        <begin position="544"/>
        <end position="553"/>
    </location>
</feature>
<dbReference type="InterPro" id="IPR007891">
    <property type="entry name" value="CHASE3"/>
</dbReference>
<dbReference type="GO" id="GO:0005886">
    <property type="term" value="C:plasma membrane"/>
    <property type="evidence" value="ECO:0007669"/>
    <property type="project" value="UniProtKB-SubCell"/>
</dbReference>
<comment type="caution">
    <text evidence="14">The sequence shown here is derived from an EMBL/GenBank/DDBJ whole genome shotgun (WGS) entry which is preliminary data.</text>
</comment>
<evidence type="ECO:0000256" key="10">
    <source>
        <dbReference type="SAM" id="MobiDB-lite"/>
    </source>
</evidence>
<dbReference type="CDD" id="cd00082">
    <property type="entry name" value="HisKA"/>
    <property type="match status" value="1"/>
</dbReference>
<evidence type="ECO:0000256" key="6">
    <source>
        <dbReference type="ARBA" id="ARBA00022692"/>
    </source>
</evidence>
<dbReference type="RefSeq" id="WP_197015924.1">
    <property type="nucleotide sequence ID" value="NZ_BAABES010000003.1"/>
</dbReference>